<dbReference type="SUPFAM" id="SSF50998">
    <property type="entry name" value="Quinoprotein alcohol dehydrogenase-like"/>
    <property type="match status" value="1"/>
</dbReference>
<dbReference type="Gene3D" id="2.130.10.10">
    <property type="entry name" value="YVTN repeat-like/Quinoprotein amine dehydrogenase"/>
    <property type="match status" value="1"/>
</dbReference>
<dbReference type="InterPro" id="IPR011047">
    <property type="entry name" value="Quinoprotein_ADH-like_sf"/>
</dbReference>
<reference evidence="1" key="1">
    <citation type="submission" date="2017-09" db="EMBL/GenBank/DDBJ databases">
        <title>Contemporary evolution of a Lepidopteran species, Heliothis virescens, in response to modern agricultural practices.</title>
        <authorList>
            <person name="Fritz M.L."/>
            <person name="Deyonke A.M."/>
            <person name="Papanicolaou A."/>
            <person name="Micinski S."/>
            <person name="Westbrook J."/>
            <person name="Gould F."/>
        </authorList>
    </citation>
    <scope>NUCLEOTIDE SEQUENCE [LARGE SCALE GENOMIC DNA]</scope>
    <source>
        <strain evidence="1">HvINT-</strain>
        <tissue evidence="1">Whole body</tissue>
    </source>
</reference>
<organism evidence="1">
    <name type="scientific">Heliothis virescens</name>
    <name type="common">Tobacco budworm moth</name>
    <dbReference type="NCBI Taxonomy" id="7102"/>
    <lineage>
        <taxon>Eukaryota</taxon>
        <taxon>Metazoa</taxon>
        <taxon>Ecdysozoa</taxon>
        <taxon>Arthropoda</taxon>
        <taxon>Hexapoda</taxon>
        <taxon>Insecta</taxon>
        <taxon>Pterygota</taxon>
        <taxon>Neoptera</taxon>
        <taxon>Endopterygota</taxon>
        <taxon>Lepidoptera</taxon>
        <taxon>Glossata</taxon>
        <taxon>Ditrysia</taxon>
        <taxon>Noctuoidea</taxon>
        <taxon>Noctuidae</taxon>
        <taxon>Heliothinae</taxon>
        <taxon>Heliothis</taxon>
    </lineage>
</organism>
<protein>
    <submittedName>
        <fullName evidence="1">Uncharacterized protein</fullName>
    </submittedName>
</protein>
<comment type="caution">
    <text evidence="1">The sequence shown here is derived from an EMBL/GenBank/DDBJ whole genome shotgun (WGS) entry which is preliminary data.</text>
</comment>
<dbReference type="InterPro" id="IPR015943">
    <property type="entry name" value="WD40/YVTN_repeat-like_dom_sf"/>
</dbReference>
<dbReference type="EMBL" id="NWSH01001998">
    <property type="protein sequence ID" value="PCG69476.1"/>
    <property type="molecule type" value="Genomic_DNA"/>
</dbReference>
<dbReference type="AlphaFoldDB" id="A0A2A4JCK0"/>
<evidence type="ECO:0000313" key="1">
    <source>
        <dbReference type="EMBL" id="PCG69476.1"/>
    </source>
</evidence>
<sequence>MSSLQVISSLASYFPNQVKLKDIVFYNSQAMHIYFLLLTLTVARAAENQSDLIICDGVIFHNVYYDRELLFRDLGRPYNLVMHKFSGILFFSHTIQNGTQVDFGIRACHLEKKTCREIQGVPGGYAVAYDAGNDDIYFGGHDGIYKYNFLTKAAEFFAEEGKSIWALFVRRNFYYIEYPTQKLYVYQDDSFVQVAEAINIEVDHFFVSKHIDVYFSNKTALYKVERPNNEAIVLNDEIVIRQIVEDSYGDVFFCAGDGIYLEEKPYHKVKKIAEIEQAFGMTFDDKDHVIYSDKDTIYRKASMIFKIYILLSAAVSSKAVPEVACNRLKIGENWYDRDPLWGNIGRPYNLNVHRGSNSLFFSYSLPETYSDVDFQLAYFNIDTREYQTIAGIRGGCSVAIDQMNDDIYLGGSDGIYKYNMLTKLADFYKEKGKNIWSLFFKKNLFYISYPDQKLHIEFDGKFATVKEFENFEIDYFHVSSANIIYFANKTGLYKYDNDKMMAQVVNELITVRQIVEDNEGDTYIVSNFGVFAEGKFDGLKKILDMKNVYGLAFDKDNNFIYSDEKNIVRLEYSVVGCDKKPVHW</sequence>
<name>A0A2A4JCK0_HELVI</name>
<accession>A0A2A4JCK0</accession>
<proteinExistence type="predicted"/>
<gene>
    <name evidence="1" type="ORF">B5V51_4050</name>
</gene>